<dbReference type="Proteomes" id="UP000283880">
    <property type="component" value="Unassembled WGS sequence"/>
</dbReference>
<feature type="domain" description="FeoB-type G" evidence="2">
    <location>
        <begin position="9"/>
        <end position="177"/>
    </location>
</feature>
<dbReference type="Pfam" id="PF07670">
    <property type="entry name" value="Gate"/>
    <property type="match status" value="2"/>
</dbReference>
<dbReference type="EMBL" id="QSBM01000005">
    <property type="protein sequence ID" value="RGX30523.1"/>
    <property type="molecule type" value="Genomic_DNA"/>
</dbReference>
<dbReference type="PRINTS" id="PR00326">
    <property type="entry name" value="GTP1OBG"/>
</dbReference>
<evidence type="ECO:0000313" key="3">
    <source>
        <dbReference type="EMBL" id="RGX30523.1"/>
    </source>
</evidence>
<dbReference type="PANTHER" id="PTHR43185">
    <property type="entry name" value="FERROUS IRON TRANSPORT PROTEIN B"/>
    <property type="match status" value="1"/>
</dbReference>
<dbReference type="InterPro" id="IPR011642">
    <property type="entry name" value="Gate_dom"/>
</dbReference>
<feature type="transmembrane region" description="Helical" evidence="1">
    <location>
        <begin position="296"/>
        <end position="316"/>
    </location>
</feature>
<comment type="caution">
    <text evidence="3">The sequence shown here is derived from an EMBL/GenBank/DDBJ whole genome shotgun (WGS) entry which is preliminary data.</text>
</comment>
<dbReference type="GO" id="GO:0005525">
    <property type="term" value="F:GTP binding"/>
    <property type="evidence" value="ECO:0007669"/>
    <property type="project" value="InterPro"/>
</dbReference>
<accession>A0A413FHM6</accession>
<dbReference type="OrthoDB" id="9809127at2"/>
<dbReference type="InterPro" id="IPR050860">
    <property type="entry name" value="FeoB_GTPase"/>
</dbReference>
<dbReference type="InterPro" id="IPR011640">
    <property type="entry name" value="Fe2_transport_prot_B_C"/>
</dbReference>
<feature type="transmembrane region" description="Helical" evidence="1">
    <location>
        <begin position="568"/>
        <end position="587"/>
    </location>
</feature>
<dbReference type="InterPro" id="IPR030389">
    <property type="entry name" value="G_FEOB_dom"/>
</dbReference>
<protein>
    <submittedName>
        <fullName evidence="3">Ferrous iron transporter B</fullName>
    </submittedName>
</protein>
<dbReference type="GO" id="GO:0005886">
    <property type="term" value="C:plasma membrane"/>
    <property type="evidence" value="ECO:0007669"/>
    <property type="project" value="TreeGrafter"/>
</dbReference>
<organism evidence="3 4">
    <name type="scientific">Enterocloster asparagiformis</name>
    <dbReference type="NCBI Taxonomy" id="333367"/>
    <lineage>
        <taxon>Bacteria</taxon>
        <taxon>Bacillati</taxon>
        <taxon>Bacillota</taxon>
        <taxon>Clostridia</taxon>
        <taxon>Lachnospirales</taxon>
        <taxon>Lachnospiraceae</taxon>
        <taxon>Enterocloster</taxon>
    </lineage>
</organism>
<proteinExistence type="predicted"/>
<feature type="transmembrane region" description="Helical" evidence="1">
    <location>
        <begin position="599"/>
        <end position="625"/>
    </location>
</feature>
<keyword evidence="1" id="KW-1133">Transmembrane helix</keyword>
<reference evidence="3 4" key="1">
    <citation type="submission" date="2018-08" db="EMBL/GenBank/DDBJ databases">
        <title>A genome reference for cultivated species of the human gut microbiota.</title>
        <authorList>
            <person name="Zou Y."/>
            <person name="Xue W."/>
            <person name="Luo G."/>
        </authorList>
    </citation>
    <scope>NUCLEOTIDE SEQUENCE [LARGE SCALE GENOMIC DNA]</scope>
    <source>
        <strain evidence="3 4">AF04-15</strain>
    </source>
</reference>
<dbReference type="Pfam" id="PF07664">
    <property type="entry name" value="FeoB_C"/>
    <property type="match status" value="1"/>
</dbReference>
<feature type="transmembrane region" description="Helical" evidence="1">
    <location>
        <begin position="225"/>
        <end position="249"/>
    </location>
</feature>
<dbReference type="AlphaFoldDB" id="A0A413FHM6"/>
<dbReference type="Pfam" id="PF02421">
    <property type="entry name" value="FeoB_N"/>
    <property type="match status" value="1"/>
</dbReference>
<dbReference type="PANTHER" id="PTHR43185:SF2">
    <property type="entry name" value="FERROUS IRON TRANSPORT PROTEIN B"/>
    <property type="match status" value="1"/>
</dbReference>
<dbReference type="Gene3D" id="3.40.50.300">
    <property type="entry name" value="P-loop containing nucleotide triphosphate hydrolases"/>
    <property type="match status" value="1"/>
</dbReference>
<feature type="transmembrane region" description="Helical" evidence="1">
    <location>
        <begin position="449"/>
        <end position="478"/>
    </location>
</feature>
<keyword evidence="1" id="KW-0812">Transmembrane</keyword>
<evidence type="ECO:0000256" key="1">
    <source>
        <dbReference type="SAM" id="Phobius"/>
    </source>
</evidence>
<keyword evidence="1" id="KW-0472">Membrane</keyword>
<sequence length="629" mass="67796">MEVSMKDGRTLIALTGCPNTGKTTIFNGLTGRSTPTGNWSGTTVEPAVGSFMYSGCTYLMADIPGSDSLSAGRGWETLTRDFLRSGLADAVLVVCRASALERGLSYLDRILRLERVRQTGLPVVLCLNLWDEARKRCVSIDLDLLSDVLQIPVVPCCARCREDLDDVKTAVHHACTTAPRSRFRYECLDFSPKRLADACCGRRRKPPAAFLPFDRVVTDPLYGKLFFLFLMLVLFWTTMVVSSPLAALLQQGMTRLGGPFAAFLSWSDAPEWLISCLVRGIGLPLAWALPYMLPPMAVFFPLLALAGETGLLPRAAFAMDRCLERCRACGRQCVSMAVGLGCSAAGVLSSRAIVSHGHRLTAILTCSLIPCSGKFPLLAALALLFFAGFPASGLTDGLTRALILTGAFLAALGVNLVLSRILSRILSGNRSPAFILELPEYRRPRFGRVILGSLFSRVLLVLGRMAAVALPAGMLIWISARIYCPGPAGGWFTFTAPAGRIPSLLDALIRLLAPAGGLMGLDGAILAAFLIGLPANEAVFPLILMIYLQAGSGTAAASLSQFLVLQGWTWRTALCLMTLCMFHWPCLTTCRTIRRETGSLLWTAAAVWLPTLAGLLLCACLNRLLSLVP</sequence>
<name>A0A413FHM6_9FIRM</name>
<dbReference type="InterPro" id="IPR027417">
    <property type="entry name" value="P-loop_NTPase"/>
</dbReference>
<evidence type="ECO:0000313" key="4">
    <source>
        <dbReference type="Proteomes" id="UP000283880"/>
    </source>
</evidence>
<evidence type="ECO:0000259" key="2">
    <source>
        <dbReference type="PROSITE" id="PS51711"/>
    </source>
</evidence>
<dbReference type="InterPro" id="IPR006073">
    <property type="entry name" value="GTP-bd"/>
</dbReference>
<gene>
    <name evidence="3" type="ORF">DWV29_08830</name>
</gene>
<feature type="transmembrane region" description="Helical" evidence="1">
    <location>
        <begin position="401"/>
        <end position="422"/>
    </location>
</feature>
<dbReference type="SUPFAM" id="SSF52540">
    <property type="entry name" value="P-loop containing nucleoside triphosphate hydrolases"/>
    <property type="match status" value="1"/>
</dbReference>
<dbReference type="PROSITE" id="PS51711">
    <property type="entry name" value="G_FEOB"/>
    <property type="match status" value="1"/>
</dbReference>
<dbReference type="GO" id="GO:0015093">
    <property type="term" value="F:ferrous iron transmembrane transporter activity"/>
    <property type="evidence" value="ECO:0007669"/>
    <property type="project" value="InterPro"/>
</dbReference>